<keyword evidence="3" id="KW-1185">Reference proteome</keyword>
<reference evidence="2 3" key="1">
    <citation type="submission" date="2019-12" db="EMBL/GenBank/DDBJ databases">
        <title>Genome sequence of Streptomyces bambusae.</title>
        <authorList>
            <person name="Bansal K."/>
            <person name="Choksket S."/>
            <person name="Korpole S."/>
            <person name="Patil P.B."/>
        </authorList>
    </citation>
    <scope>NUCLEOTIDE SEQUENCE [LARGE SCALE GENOMIC DNA]</scope>
    <source>
        <strain evidence="2 3">SK60</strain>
    </source>
</reference>
<organism evidence="2 3">
    <name type="scientific">Streptomyces bambusae</name>
    <dbReference type="NCBI Taxonomy" id="1550616"/>
    <lineage>
        <taxon>Bacteria</taxon>
        <taxon>Bacillati</taxon>
        <taxon>Actinomycetota</taxon>
        <taxon>Actinomycetes</taxon>
        <taxon>Kitasatosporales</taxon>
        <taxon>Streptomycetaceae</taxon>
        <taxon>Streptomyces</taxon>
    </lineage>
</organism>
<dbReference type="Proteomes" id="UP000812013">
    <property type="component" value="Unassembled WGS sequence"/>
</dbReference>
<gene>
    <name evidence="2" type="ORF">GPJ59_10495</name>
</gene>
<evidence type="ECO:0000313" key="3">
    <source>
        <dbReference type="Proteomes" id="UP000812013"/>
    </source>
</evidence>
<protein>
    <submittedName>
        <fullName evidence="2">Uncharacterized protein</fullName>
    </submittedName>
</protein>
<dbReference type="RefSeq" id="WP_219666269.1">
    <property type="nucleotide sequence ID" value="NZ_WTFF01000052.1"/>
</dbReference>
<accession>A0ABS6Z6G3</accession>
<evidence type="ECO:0000256" key="1">
    <source>
        <dbReference type="SAM" id="MobiDB-lite"/>
    </source>
</evidence>
<sequence>MPEHPAPAPVRTGALDDDGKTVLAPPEADISVGLRGCLHHAHHPHHNQEMHRLTGLDKTAHEHALTAPTPSCSHRTPCSLSTW</sequence>
<proteinExistence type="predicted"/>
<name>A0ABS6Z6G3_9ACTN</name>
<dbReference type="EMBL" id="WTFF01000052">
    <property type="protein sequence ID" value="MBW5482300.1"/>
    <property type="molecule type" value="Genomic_DNA"/>
</dbReference>
<evidence type="ECO:0000313" key="2">
    <source>
        <dbReference type="EMBL" id="MBW5482300.1"/>
    </source>
</evidence>
<comment type="caution">
    <text evidence="2">The sequence shown here is derived from an EMBL/GenBank/DDBJ whole genome shotgun (WGS) entry which is preliminary data.</text>
</comment>
<feature type="region of interest" description="Disordered" evidence="1">
    <location>
        <begin position="1"/>
        <end position="24"/>
    </location>
</feature>